<evidence type="ECO:0000313" key="2">
    <source>
        <dbReference type="Proteomes" id="UP000265703"/>
    </source>
</evidence>
<gene>
    <name evidence="1" type="ORF">C1645_827303</name>
</gene>
<accession>A0A397SV97</accession>
<sequence length="520" mass="61275">MTYSKIISGDLPELINEIIQYFRNDFPTLYSCILVNRLWCRIAIPLLWENPFSIPTKNYHFIKIYLHNINEHDKAKLNGYGIINDDIFPSNTLFNYPSFIKYLNTWKIYRSIITWTSLITTARTCYYSLSLSFISKTLFKIFIENKANLHTFEVIASMYFDYLNGAFELILQNPNFIRGIKNLKLQITYSSKFDSLLSFLSLNCNSISTFYVQFNRLNSLNETFSSHIINSQQNLKTILFKYNHFPLHHSLLSLKNSNCSNTLKTIIFCRINFKNIIILNEVIEHLNVLESIHLLYCHSLNSDFIQQIINTTKQFKLKSLFMDVMLQIDSLRLLLRKSGDYLENIGLVRNEFEKPLLELIISYCVKIKYLELQGYNQSIHLAFDLIKNIGQNLNYLTIDFDNSILLQGLGQILPSKLEYLNLNLMIIANDFEIFLKNFQNTFVKKLLINNKMGQDISSYIEDNIIKRQRVKYLAFKDHDTDLFFLDDQVDKFKIYNVIIQCYEDLKIDGEKYVEEMGEIY</sequence>
<proteinExistence type="predicted"/>
<dbReference type="Proteomes" id="UP000265703">
    <property type="component" value="Unassembled WGS sequence"/>
</dbReference>
<comment type="caution">
    <text evidence="1">The sequence shown here is derived from an EMBL/GenBank/DDBJ whole genome shotgun (WGS) entry which is preliminary data.</text>
</comment>
<reference evidence="1 2" key="1">
    <citation type="submission" date="2018-06" db="EMBL/GenBank/DDBJ databases">
        <title>Comparative genomics reveals the genomic features of Rhizophagus irregularis, R. cerebriforme, R. diaphanum and Gigaspora rosea, and their symbiotic lifestyle signature.</title>
        <authorList>
            <person name="Morin E."/>
            <person name="San Clemente H."/>
            <person name="Chen E.C.H."/>
            <person name="De La Providencia I."/>
            <person name="Hainaut M."/>
            <person name="Kuo A."/>
            <person name="Kohler A."/>
            <person name="Murat C."/>
            <person name="Tang N."/>
            <person name="Roy S."/>
            <person name="Loubradou J."/>
            <person name="Henrissat B."/>
            <person name="Grigoriev I.V."/>
            <person name="Corradi N."/>
            <person name="Roux C."/>
            <person name="Martin F.M."/>
        </authorList>
    </citation>
    <scope>NUCLEOTIDE SEQUENCE [LARGE SCALE GENOMIC DNA]</scope>
    <source>
        <strain evidence="1 2">DAOM 227022</strain>
    </source>
</reference>
<dbReference type="EMBL" id="QKYT01000293">
    <property type="protein sequence ID" value="RIA87777.1"/>
    <property type="molecule type" value="Genomic_DNA"/>
</dbReference>
<dbReference type="AlphaFoldDB" id="A0A397SV97"/>
<name>A0A397SV97_9GLOM</name>
<evidence type="ECO:0000313" key="1">
    <source>
        <dbReference type="EMBL" id="RIA87777.1"/>
    </source>
</evidence>
<evidence type="ECO:0008006" key="3">
    <source>
        <dbReference type="Google" id="ProtNLM"/>
    </source>
</evidence>
<protein>
    <recommendedName>
        <fullName evidence="3">F-box domain-containing protein</fullName>
    </recommendedName>
</protein>
<keyword evidence="2" id="KW-1185">Reference proteome</keyword>
<organism evidence="1 2">
    <name type="scientific">Glomus cerebriforme</name>
    <dbReference type="NCBI Taxonomy" id="658196"/>
    <lineage>
        <taxon>Eukaryota</taxon>
        <taxon>Fungi</taxon>
        <taxon>Fungi incertae sedis</taxon>
        <taxon>Mucoromycota</taxon>
        <taxon>Glomeromycotina</taxon>
        <taxon>Glomeromycetes</taxon>
        <taxon>Glomerales</taxon>
        <taxon>Glomeraceae</taxon>
        <taxon>Glomus</taxon>
    </lineage>
</organism>
<dbReference type="STRING" id="658196.A0A397SV97"/>
<dbReference type="OrthoDB" id="1751604at2759"/>